<feature type="domain" description="C2H2-type" evidence="8">
    <location>
        <begin position="246"/>
        <end position="274"/>
    </location>
</feature>
<keyword evidence="2" id="KW-0479">Metal-binding</keyword>
<dbReference type="SMART" id="SM00355">
    <property type="entry name" value="ZnF_C2H2"/>
    <property type="match status" value="4"/>
</dbReference>
<dbReference type="Pfam" id="PF00096">
    <property type="entry name" value="zf-C2H2"/>
    <property type="match status" value="1"/>
</dbReference>
<evidence type="ECO:0000256" key="2">
    <source>
        <dbReference type="ARBA" id="ARBA00022723"/>
    </source>
</evidence>
<accession>A0A1Q3EV92</accession>
<dbReference type="InterPro" id="IPR013087">
    <property type="entry name" value="Znf_C2H2_type"/>
</dbReference>
<sequence>MAYRVDRTFDNEYHGEAYSMPYSNGQYQVVYPPFSNESVQNLGLYYEQESTAVIDTVLDYEQPTVYYTSYTPQQSDGFYADGPTTVDREIDQLLQQYQGYHSGAYTKMEASDPSEQDKLFGQTLPEDEITNNLLEEVIKNEELSVALKELQQYDAAVVSPLDSGCSSASSWEFSDSPKTTPQREYSPASFQELFDSVAEDEAQSTETVPIMYIDENKPTVSVAPTKTVRKRGRKPLPKAPVTNSEFHCLPCNKVFKRHRGLLQHNHYHHSGPKEHLCTVCGKKYPTVERLQTHVQKHNDAFKAYGCQHCTKRFSKPFDMKRHIWTSHGEAPFSCSYCDKRFGRLDHVEQHELSHKNKTVIRKK</sequence>
<evidence type="ECO:0000256" key="1">
    <source>
        <dbReference type="ARBA" id="ARBA00004123"/>
    </source>
</evidence>
<dbReference type="PANTHER" id="PTHR16515">
    <property type="entry name" value="PR DOMAIN ZINC FINGER PROTEIN"/>
    <property type="match status" value="1"/>
</dbReference>
<evidence type="ECO:0000256" key="7">
    <source>
        <dbReference type="PROSITE-ProRule" id="PRU00042"/>
    </source>
</evidence>
<comment type="subcellular location">
    <subcellularLocation>
        <location evidence="1">Nucleus</location>
    </subcellularLocation>
</comment>
<feature type="domain" description="C2H2-type" evidence="8">
    <location>
        <begin position="332"/>
        <end position="359"/>
    </location>
</feature>
<evidence type="ECO:0000313" key="9">
    <source>
        <dbReference type="EMBL" id="JAV19196.1"/>
    </source>
</evidence>
<proteinExistence type="predicted"/>
<dbReference type="GO" id="GO:0010468">
    <property type="term" value="P:regulation of gene expression"/>
    <property type="evidence" value="ECO:0007669"/>
    <property type="project" value="TreeGrafter"/>
</dbReference>
<evidence type="ECO:0000256" key="5">
    <source>
        <dbReference type="ARBA" id="ARBA00022833"/>
    </source>
</evidence>
<dbReference type="EMBL" id="GFDL01015849">
    <property type="protein sequence ID" value="JAV19196.1"/>
    <property type="molecule type" value="Transcribed_RNA"/>
</dbReference>
<evidence type="ECO:0000256" key="3">
    <source>
        <dbReference type="ARBA" id="ARBA00022737"/>
    </source>
</evidence>
<dbReference type="GO" id="GO:0005634">
    <property type="term" value="C:nucleus"/>
    <property type="evidence" value="ECO:0007669"/>
    <property type="project" value="UniProtKB-SubCell"/>
</dbReference>
<keyword evidence="3" id="KW-0677">Repeat</keyword>
<organism evidence="9">
    <name type="scientific">Culex tarsalis</name>
    <name type="common">Encephalitis mosquito</name>
    <dbReference type="NCBI Taxonomy" id="7177"/>
    <lineage>
        <taxon>Eukaryota</taxon>
        <taxon>Metazoa</taxon>
        <taxon>Ecdysozoa</taxon>
        <taxon>Arthropoda</taxon>
        <taxon>Hexapoda</taxon>
        <taxon>Insecta</taxon>
        <taxon>Pterygota</taxon>
        <taxon>Neoptera</taxon>
        <taxon>Endopterygota</taxon>
        <taxon>Diptera</taxon>
        <taxon>Nematocera</taxon>
        <taxon>Culicoidea</taxon>
        <taxon>Culicidae</taxon>
        <taxon>Culicinae</taxon>
        <taxon>Culicini</taxon>
        <taxon>Culex</taxon>
        <taxon>Culex</taxon>
    </lineage>
</organism>
<feature type="domain" description="C2H2-type" evidence="8">
    <location>
        <begin position="304"/>
        <end position="331"/>
    </location>
</feature>
<dbReference type="AlphaFoldDB" id="A0A1Q3EV92"/>
<dbReference type="InterPro" id="IPR036236">
    <property type="entry name" value="Znf_C2H2_sf"/>
</dbReference>
<dbReference type="PANTHER" id="PTHR16515:SF66">
    <property type="entry name" value="C2H2-TYPE DOMAIN-CONTAINING PROTEIN"/>
    <property type="match status" value="1"/>
</dbReference>
<evidence type="ECO:0000256" key="4">
    <source>
        <dbReference type="ARBA" id="ARBA00022771"/>
    </source>
</evidence>
<dbReference type="PROSITE" id="PS50157">
    <property type="entry name" value="ZINC_FINGER_C2H2_2"/>
    <property type="match status" value="4"/>
</dbReference>
<dbReference type="GO" id="GO:0008270">
    <property type="term" value="F:zinc ion binding"/>
    <property type="evidence" value="ECO:0007669"/>
    <property type="project" value="UniProtKB-KW"/>
</dbReference>
<evidence type="ECO:0000256" key="6">
    <source>
        <dbReference type="ARBA" id="ARBA00023242"/>
    </source>
</evidence>
<dbReference type="SUPFAM" id="SSF57667">
    <property type="entry name" value="beta-beta-alpha zinc fingers"/>
    <property type="match status" value="2"/>
</dbReference>
<keyword evidence="6" id="KW-0539">Nucleus</keyword>
<dbReference type="Gene3D" id="3.30.160.60">
    <property type="entry name" value="Classic Zinc Finger"/>
    <property type="match status" value="2"/>
</dbReference>
<name>A0A1Q3EV92_CULTA</name>
<reference evidence="9" key="1">
    <citation type="submission" date="2017-01" db="EMBL/GenBank/DDBJ databases">
        <title>A deep insight into the sialotranscriptome of adult male and female Cluex tarsalis mosquitoes.</title>
        <authorList>
            <person name="Ribeiro J.M."/>
            <person name="Moreira F."/>
            <person name="Bernard K.A."/>
            <person name="Calvo E."/>
        </authorList>
    </citation>
    <scope>NUCLEOTIDE SEQUENCE</scope>
    <source>
        <strain evidence="9">Kern County</strain>
        <tissue evidence="9">Salivary glands</tissue>
    </source>
</reference>
<dbReference type="InterPro" id="IPR050331">
    <property type="entry name" value="Zinc_finger"/>
</dbReference>
<keyword evidence="4 7" id="KW-0863">Zinc-finger</keyword>
<protein>
    <submittedName>
        <fullName evidence="9">Putative c2h2-type zn-finger protein</fullName>
    </submittedName>
</protein>
<dbReference type="PROSITE" id="PS00028">
    <property type="entry name" value="ZINC_FINGER_C2H2_1"/>
    <property type="match status" value="4"/>
</dbReference>
<feature type="domain" description="C2H2-type" evidence="8">
    <location>
        <begin position="275"/>
        <end position="302"/>
    </location>
</feature>
<keyword evidence="5" id="KW-0862">Zinc</keyword>
<evidence type="ECO:0000259" key="8">
    <source>
        <dbReference type="PROSITE" id="PS50157"/>
    </source>
</evidence>